<feature type="signal peptide" evidence="1">
    <location>
        <begin position="1"/>
        <end position="35"/>
    </location>
</feature>
<comment type="caution">
    <text evidence="2">The sequence shown here is derived from an EMBL/GenBank/DDBJ whole genome shotgun (WGS) entry which is preliminary data.</text>
</comment>
<dbReference type="AlphaFoldDB" id="A0A2S8SRR5"/>
<dbReference type="InterPro" id="IPR021523">
    <property type="entry name" value="DUF3187"/>
</dbReference>
<dbReference type="InParanoid" id="A0A2S8SRR5"/>
<name>A0A2S8SRR5_9BACT</name>
<evidence type="ECO:0000256" key="1">
    <source>
        <dbReference type="SAM" id="SignalP"/>
    </source>
</evidence>
<keyword evidence="3" id="KW-1185">Reference proteome</keyword>
<gene>
    <name evidence="2" type="ORF">B1R32_11127</name>
</gene>
<dbReference type="Proteomes" id="UP000237684">
    <property type="component" value="Unassembled WGS sequence"/>
</dbReference>
<sequence>MPRIEQLPYNCPVRFPVFPLAFSFFSLALAPVCNAQQRWRGPLPVENQRPYQAVFLHLPAQNPDVLTKNEAKIGVQFDVANNLLIPNISGGASVREDFETGRGKIEFQRGIGKGLEIGASTQYFVRDGGSLDNAISFYHHLLGISGDGPDNPEGRDNIARNQDRLFFQDAQGNGIDVGGANGLGDTTLNLKRQLRAGDFASALRVALKVPTGSERKVFGSGGFDAGIGLDARRTLAPNLALFGNVAALAFGNSDLPNTKSSGAQGGLGLEYKGKRASVVAQIDAQSRTLTTGNSFADRTPVLASVGYKRDVGQNKRLWASFSENGDYHNFKAPFFGNIGPDFTLSLGFEVRR</sequence>
<evidence type="ECO:0000313" key="2">
    <source>
        <dbReference type="EMBL" id="PQV63466.1"/>
    </source>
</evidence>
<evidence type="ECO:0000313" key="3">
    <source>
        <dbReference type="Proteomes" id="UP000237684"/>
    </source>
</evidence>
<organism evidence="2 3">
    <name type="scientific">Abditibacterium utsteinense</name>
    <dbReference type="NCBI Taxonomy" id="1960156"/>
    <lineage>
        <taxon>Bacteria</taxon>
        <taxon>Pseudomonadati</taxon>
        <taxon>Abditibacteriota</taxon>
        <taxon>Abditibacteriia</taxon>
        <taxon>Abditibacteriales</taxon>
        <taxon>Abditibacteriaceae</taxon>
        <taxon>Abditibacterium</taxon>
    </lineage>
</organism>
<accession>A0A2S8SRR5</accession>
<dbReference type="EMBL" id="NIGF01000011">
    <property type="protein sequence ID" value="PQV63466.1"/>
    <property type="molecule type" value="Genomic_DNA"/>
</dbReference>
<dbReference type="Pfam" id="PF11383">
    <property type="entry name" value="DUF3187"/>
    <property type="match status" value="1"/>
</dbReference>
<reference evidence="2 3" key="1">
    <citation type="journal article" date="2018" name="Syst. Appl. Microbiol.">
        <title>Abditibacterium utsteinense sp. nov., the first cultivated member of candidate phylum FBP, isolated from ice-free Antarctic soil samples.</title>
        <authorList>
            <person name="Tahon G."/>
            <person name="Tytgat B."/>
            <person name="Lebbe L."/>
            <person name="Carlier A."/>
            <person name="Willems A."/>
        </authorList>
    </citation>
    <scope>NUCLEOTIDE SEQUENCE [LARGE SCALE GENOMIC DNA]</scope>
    <source>
        <strain evidence="2 3">LMG 29911</strain>
    </source>
</reference>
<proteinExistence type="predicted"/>
<keyword evidence="1" id="KW-0732">Signal</keyword>
<feature type="chain" id="PRO_5015754080" evidence="1">
    <location>
        <begin position="36"/>
        <end position="352"/>
    </location>
</feature>
<protein>
    <submittedName>
        <fullName evidence="2">Uncharacterized protein</fullName>
    </submittedName>
</protein>